<proteinExistence type="predicted"/>
<dbReference type="AlphaFoldDB" id="A0A654C3A7"/>
<gene>
    <name evidence="1" type="ORF">SPHINGO8BC_50608</name>
</gene>
<sequence>MELFEVVIPSCLKGRTVVEEPLFWNYEVDNLFLNVKKS</sequence>
<evidence type="ECO:0000313" key="2">
    <source>
        <dbReference type="Proteomes" id="UP000432350"/>
    </source>
</evidence>
<reference evidence="1 2" key="1">
    <citation type="submission" date="2019-10" db="EMBL/GenBank/DDBJ databases">
        <authorList>
            <person name="Karimi E."/>
        </authorList>
    </citation>
    <scope>NUCLEOTIDE SEQUENCE [LARGE SCALE GENOMIC DNA]</scope>
    <source>
        <strain evidence="1">Sphingobacterium sp. 8BC</strain>
    </source>
</reference>
<dbReference type="Proteomes" id="UP000432350">
    <property type="component" value="Unassembled WGS sequence"/>
</dbReference>
<evidence type="ECO:0000313" key="1">
    <source>
        <dbReference type="EMBL" id="VXC87668.1"/>
    </source>
</evidence>
<accession>A0A654C3A7</accession>
<name>A0A654C3A7_SPHMU</name>
<protein>
    <submittedName>
        <fullName evidence="1">Uncharacterized protein</fullName>
    </submittedName>
</protein>
<organism evidence="1 2">
    <name type="scientific">Sphingobacterium multivorum</name>
    <dbReference type="NCBI Taxonomy" id="28454"/>
    <lineage>
        <taxon>Bacteria</taxon>
        <taxon>Pseudomonadati</taxon>
        <taxon>Bacteroidota</taxon>
        <taxon>Sphingobacteriia</taxon>
        <taxon>Sphingobacteriales</taxon>
        <taxon>Sphingobacteriaceae</taxon>
        <taxon>Sphingobacterium</taxon>
    </lineage>
</organism>
<dbReference type="EMBL" id="CABWMV010000024">
    <property type="protein sequence ID" value="VXC87668.1"/>
    <property type="molecule type" value="Genomic_DNA"/>
</dbReference>